<evidence type="ECO:0000313" key="1">
    <source>
        <dbReference type="EMBL" id="GAA4032053.1"/>
    </source>
</evidence>
<accession>A0ABP7TVT8</accession>
<protein>
    <recommendedName>
        <fullName evidence="3">Lipoprotein</fullName>
    </recommendedName>
</protein>
<dbReference type="SUPFAM" id="SSF51126">
    <property type="entry name" value="Pectin lyase-like"/>
    <property type="match status" value="1"/>
</dbReference>
<name>A0ABP7TVT8_9FLAO</name>
<comment type="caution">
    <text evidence="1">The sequence shown here is derived from an EMBL/GenBank/DDBJ whole genome shotgun (WGS) entry which is preliminary data.</text>
</comment>
<evidence type="ECO:0000313" key="2">
    <source>
        <dbReference type="Proteomes" id="UP001500968"/>
    </source>
</evidence>
<organism evidence="1 2">
    <name type="scientific">Flavobacterium cheonhonense</name>
    <dbReference type="NCBI Taxonomy" id="706185"/>
    <lineage>
        <taxon>Bacteria</taxon>
        <taxon>Pseudomonadati</taxon>
        <taxon>Bacteroidota</taxon>
        <taxon>Flavobacteriia</taxon>
        <taxon>Flavobacteriales</taxon>
        <taxon>Flavobacteriaceae</taxon>
        <taxon>Flavobacterium</taxon>
    </lineage>
</organism>
<dbReference type="InterPro" id="IPR011050">
    <property type="entry name" value="Pectin_lyase_fold/virulence"/>
</dbReference>
<dbReference type="Proteomes" id="UP001500968">
    <property type="component" value="Unassembled WGS sequence"/>
</dbReference>
<proteinExistence type="predicted"/>
<keyword evidence="2" id="KW-1185">Reference proteome</keyword>
<dbReference type="PANTHER" id="PTHR41339:SF1">
    <property type="entry name" value="SECRETED PROTEIN"/>
    <property type="match status" value="1"/>
</dbReference>
<sequence length="405" mass="42363">MYQSLNNKKHNNKMKKTILKAFGILTVVAGLLTACSTSDDNGPTSSFEVNPSDFKGNINDGEVILNANTVYNLTGALVVRDGATLTIPAGTEIHATGGTAAYIAVAQGGKIFINGTANNPVIMTSGNTTPAPGDWGGLVICGKAPINTVSGGASTAQSEVADLTYGGTIANDNSGSIRYLRLEYTGANFSATKEFNGVSLFGVGSGTIFEYVQCYHGSDDGFEFFGGTVNTSNLVSLGNEDDQFDWTEGWNGTNTNWYGKLAFGRGNRGIEADNYEFGFANTPISNPSITNLTLVGPGSTADAVIYTENQGLKLRRGTKALFTNVVLSGWKTGVDVEHDETIAFVGTALKVTNYEFTDIATNTKGKKTDASSADVSALLTGTTTATGAGNDTALPSWATGWTLSQ</sequence>
<dbReference type="PANTHER" id="PTHR41339">
    <property type="entry name" value="LIPL48"/>
    <property type="match status" value="1"/>
</dbReference>
<gene>
    <name evidence="1" type="ORF">GCM10022386_15190</name>
</gene>
<dbReference type="EMBL" id="BAABCR010000015">
    <property type="protein sequence ID" value="GAA4032053.1"/>
    <property type="molecule type" value="Genomic_DNA"/>
</dbReference>
<reference evidence="2" key="1">
    <citation type="journal article" date="2019" name="Int. J. Syst. Evol. Microbiol.">
        <title>The Global Catalogue of Microorganisms (GCM) 10K type strain sequencing project: providing services to taxonomists for standard genome sequencing and annotation.</title>
        <authorList>
            <consortium name="The Broad Institute Genomics Platform"/>
            <consortium name="The Broad Institute Genome Sequencing Center for Infectious Disease"/>
            <person name="Wu L."/>
            <person name="Ma J."/>
        </authorList>
    </citation>
    <scope>NUCLEOTIDE SEQUENCE [LARGE SCALE GENOMIC DNA]</scope>
    <source>
        <strain evidence="2">JCM 17064</strain>
    </source>
</reference>
<evidence type="ECO:0008006" key="3">
    <source>
        <dbReference type="Google" id="ProtNLM"/>
    </source>
</evidence>